<dbReference type="Proteomes" id="UP000314294">
    <property type="component" value="Unassembled WGS sequence"/>
</dbReference>
<proteinExistence type="predicted"/>
<organism evidence="1 2">
    <name type="scientific">Liparis tanakae</name>
    <name type="common">Tanaka's snailfish</name>
    <dbReference type="NCBI Taxonomy" id="230148"/>
    <lineage>
        <taxon>Eukaryota</taxon>
        <taxon>Metazoa</taxon>
        <taxon>Chordata</taxon>
        <taxon>Craniata</taxon>
        <taxon>Vertebrata</taxon>
        <taxon>Euteleostomi</taxon>
        <taxon>Actinopterygii</taxon>
        <taxon>Neopterygii</taxon>
        <taxon>Teleostei</taxon>
        <taxon>Neoteleostei</taxon>
        <taxon>Acanthomorphata</taxon>
        <taxon>Eupercaria</taxon>
        <taxon>Perciformes</taxon>
        <taxon>Cottioidei</taxon>
        <taxon>Cottales</taxon>
        <taxon>Liparidae</taxon>
        <taxon>Liparis</taxon>
    </lineage>
</organism>
<evidence type="ECO:0000313" key="1">
    <source>
        <dbReference type="EMBL" id="TNN74231.1"/>
    </source>
</evidence>
<dbReference type="EMBL" id="SRLO01000116">
    <property type="protein sequence ID" value="TNN74231.1"/>
    <property type="molecule type" value="Genomic_DNA"/>
</dbReference>
<reference evidence="1 2" key="1">
    <citation type="submission" date="2019-03" db="EMBL/GenBank/DDBJ databases">
        <title>First draft genome of Liparis tanakae, snailfish: a comprehensive survey of snailfish specific genes.</title>
        <authorList>
            <person name="Kim W."/>
            <person name="Song I."/>
            <person name="Jeong J.-H."/>
            <person name="Kim D."/>
            <person name="Kim S."/>
            <person name="Ryu S."/>
            <person name="Song J.Y."/>
            <person name="Lee S.K."/>
        </authorList>
    </citation>
    <scope>NUCLEOTIDE SEQUENCE [LARGE SCALE GENOMIC DNA]</scope>
    <source>
        <tissue evidence="1">Muscle</tissue>
    </source>
</reference>
<keyword evidence="2" id="KW-1185">Reference proteome</keyword>
<comment type="caution">
    <text evidence="1">The sequence shown here is derived from an EMBL/GenBank/DDBJ whole genome shotgun (WGS) entry which is preliminary data.</text>
</comment>
<accession>A0A4Z2I907</accession>
<evidence type="ECO:0000313" key="2">
    <source>
        <dbReference type="Proteomes" id="UP000314294"/>
    </source>
</evidence>
<sequence>MSKGDETRRDGTIIPLTTAKVQKALTVRSPEGGGIDGRGLLFQNDAIGRGGVDVSCNRCARSDSCAEVNR</sequence>
<gene>
    <name evidence="1" type="ORF">EYF80_015474</name>
</gene>
<dbReference type="AlphaFoldDB" id="A0A4Z2I907"/>
<name>A0A4Z2I907_9TELE</name>
<protein>
    <submittedName>
        <fullName evidence="1">Uncharacterized protein</fullName>
    </submittedName>
</protein>